<dbReference type="InterPro" id="IPR008962">
    <property type="entry name" value="PapD-like_sf"/>
</dbReference>
<dbReference type="Pfam" id="PF22076">
    <property type="entry name" value="Cep192_D6"/>
    <property type="match status" value="1"/>
</dbReference>
<organism evidence="9 10">
    <name type="scientific">Trichonephila inaurata madagascariensis</name>
    <dbReference type="NCBI Taxonomy" id="2747483"/>
    <lineage>
        <taxon>Eukaryota</taxon>
        <taxon>Metazoa</taxon>
        <taxon>Ecdysozoa</taxon>
        <taxon>Arthropoda</taxon>
        <taxon>Chelicerata</taxon>
        <taxon>Arachnida</taxon>
        <taxon>Araneae</taxon>
        <taxon>Araneomorphae</taxon>
        <taxon>Entelegynae</taxon>
        <taxon>Araneoidea</taxon>
        <taxon>Nephilidae</taxon>
        <taxon>Trichonephila</taxon>
        <taxon>Trichonephila inaurata</taxon>
    </lineage>
</organism>
<evidence type="ECO:0000256" key="1">
    <source>
        <dbReference type="SAM" id="MobiDB-lite"/>
    </source>
</evidence>
<reference evidence="9" key="1">
    <citation type="submission" date="2020-08" db="EMBL/GenBank/DDBJ databases">
        <title>Multicomponent nature underlies the extraordinary mechanical properties of spider dragline silk.</title>
        <authorList>
            <person name="Kono N."/>
            <person name="Nakamura H."/>
            <person name="Mori M."/>
            <person name="Yoshida Y."/>
            <person name="Ohtoshi R."/>
            <person name="Malay A.D."/>
            <person name="Moran D.A.P."/>
            <person name="Tomita M."/>
            <person name="Numata K."/>
            <person name="Arakawa K."/>
        </authorList>
    </citation>
    <scope>NUCLEOTIDE SEQUENCE</scope>
</reference>
<feature type="compositionally biased region" description="Basic and acidic residues" evidence="1">
    <location>
        <begin position="136"/>
        <end position="145"/>
    </location>
</feature>
<dbReference type="GO" id="GO:0090307">
    <property type="term" value="P:mitotic spindle assembly"/>
    <property type="evidence" value="ECO:0007669"/>
    <property type="project" value="TreeGrafter"/>
</dbReference>
<feature type="domain" description="Cep192-like" evidence="4">
    <location>
        <begin position="1935"/>
        <end position="2036"/>
    </location>
</feature>
<dbReference type="Proteomes" id="UP000886998">
    <property type="component" value="Unassembled WGS sequence"/>
</dbReference>
<evidence type="ECO:0000259" key="5">
    <source>
        <dbReference type="Pfam" id="PF22067"/>
    </source>
</evidence>
<dbReference type="Pfam" id="PF22064">
    <property type="entry name" value="Cep192_D2"/>
    <property type="match status" value="1"/>
</dbReference>
<accession>A0A8X6X9X8</accession>
<feature type="domain" description="Cep192-like" evidence="8">
    <location>
        <begin position="1658"/>
        <end position="1750"/>
    </location>
</feature>
<dbReference type="Pfam" id="PF22073">
    <property type="entry name" value="Cep192_D4"/>
    <property type="match status" value="1"/>
</dbReference>
<feature type="compositionally biased region" description="Basic and acidic residues" evidence="1">
    <location>
        <begin position="156"/>
        <end position="178"/>
    </location>
</feature>
<feature type="domain" description="Cep192/Spd-2-like" evidence="6">
    <location>
        <begin position="1284"/>
        <end position="1394"/>
    </location>
</feature>
<comment type="caution">
    <text evidence="9">The sequence shown here is derived from an EMBL/GenBank/DDBJ whole genome shotgun (WGS) entry which is preliminary data.</text>
</comment>
<dbReference type="SUPFAM" id="SSF49354">
    <property type="entry name" value="PapD-like"/>
    <property type="match status" value="1"/>
</dbReference>
<dbReference type="Pfam" id="PF22074">
    <property type="entry name" value="Cep192_D5"/>
    <property type="match status" value="1"/>
</dbReference>
<feature type="domain" description="Cep192-like" evidence="3">
    <location>
        <begin position="1802"/>
        <end position="1910"/>
    </location>
</feature>
<evidence type="ECO:0000259" key="2">
    <source>
        <dbReference type="Pfam" id="PF22064"/>
    </source>
</evidence>
<feature type="domain" description="Cep192-like" evidence="2">
    <location>
        <begin position="1005"/>
        <end position="1116"/>
    </location>
</feature>
<feature type="compositionally biased region" description="Polar residues" evidence="1">
    <location>
        <begin position="1257"/>
        <end position="1267"/>
    </location>
</feature>
<protein>
    <submittedName>
        <fullName evidence="9">Centrosomal protein</fullName>
    </submittedName>
</protein>
<dbReference type="InterPro" id="IPR039103">
    <property type="entry name" value="Spd-2/CEP192"/>
</dbReference>
<evidence type="ECO:0000259" key="3">
    <source>
        <dbReference type="Pfam" id="PF22065"/>
    </source>
</evidence>
<evidence type="ECO:0000259" key="8">
    <source>
        <dbReference type="Pfam" id="PF22076"/>
    </source>
</evidence>
<dbReference type="PANTHER" id="PTHR16029">
    <property type="entry name" value="CENTROSOMAL PROTEIN OF 192 KDA"/>
    <property type="match status" value="1"/>
</dbReference>
<dbReference type="InterPro" id="IPR054088">
    <property type="entry name" value="Cep192-like_D8"/>
</dbReference>
<feature type="region of interest" description="Disordered" evidence="1">
    <location>
        <begin position="1257"/>
        <end position="1280"/>
    </location>
</feature>
<evidence type="ECO:0000259" key="4">
    <source>
        <dbReference type="Pfam" id="PF22066"/>
    </source>
</evidence>
<name>A0A8X6X9X8_9ARAC</name>
<dbReference type="Pfam" id="PF22067">
    <property type="entry name" value="Cep192_D3"/>
    <property type="match status" value="1"/>
</dbReference>
<dbReference type="InterPro" id="IPR054089">
    <property type="entry name" value="Cep192-like_D3"/>
</dbReference>
<dbReference type="Pfam" id="PF22065">
    <property type="entry name" value="Cep192_D7"/>
    <property type="match status" value="1"/>
</dbReference>
<evidence type="ECO:0000313" key="10">
    <source>
        <dbReference type="Proteomes" id="UP000886998"/>
    </source>
</evidence>
<dbReference type="GO" id="GO:0071539">
    <property type="term" value="P:protein localization to centrosome"/>
    <property type="evidence" value="ECO:0007669"/>
    <property type="project" value="InterPro"/>
</dbReference>
<dbReference type="EMBL" id="BMAV01007172">
    <property type="protein sequence ID" value="GFY49807.1"/>
    <property type="molecule type" value="Genomic_DNA"/>
</dbReference>
<dbReference type="GO" id="GO:0000242">
    <property type="term" value="C:pericentriolar material"/>
    <property type="evidence" value="ECO:0007669"/>
    <property type="project" value="TreeGrafter"/>
</dbReference>
<gene>
    <name evidence="9" type="primary">CEP192</name>
    <name evidence="9" type="ORF">TNIN_227791</name>
</gene>
<dbReference type="GO" id="GO:0090222">
    <property type="term" value="P:centrosome-templated microtubule nucleation"/>
    <property type="evidence" value="ECO:0007669"/>
    <property type="project" value="InterPro"/>
</dbReference>
<dbReference type="GO" id="GO:0005814">
    <property type="term" value="C:centriole"/>
    <property type="evidence" value="ECO:0007669"/>
    <property type="project" value="TreeGrafter"/>
</dbReference>
<dbReference type="InterPro" id="IPR013783">
    <property type="entry name" value="Ig-like_fold"/>
</dbReference>
<dbReference type="GO" id="GO:0005737">
    <property type="term" value="C:cytoplasm"/>
    <property type="evidence" value="ECO:0007669"/>
    <property type="project" value="TreeGrafter"/>
</dbReference>
<keyword evidence="10" id="KW-1185">Reference proteome</keyword>
<sequence length="2040" mass="225646">MRSHISTSLGKVAYFIFSVMDNENKGFLDDTSLSKTPKSPLKTSTVLKPNASRPENLFMKRVISHEMDSSFTPQNHSFPILNDVTNIPNFTFPKPRFNATIELSMAEDANSSLGILHMDNFSDVADASFMKGKDITKAKESKPNELEEDEIVRSVGFKENHSVSSKDTKDVEESDRNSSSDIEYDGTNIPELNLDYDALSAFQSVKTSATKSSFAFPTISVGTKESDIIKDRSSQNISSTYDAEKSKQSFNSAPSNEESRISRGSIFETFNPSYDSIFKELRPSEQVSKDKVTSLSQVMKACSFLDPNSSELKAILNNQSLAEQNFIRSLEKLNENSLKFSADEISARSTSFKSPSLGSSEVSGSFGEITKDDLTCEDLKDGVLRGSMFAQSNTKSCHSSISKGNETHQSFEPDSLECSKDVSVNAFMPAQNSTFQNAAIDETFDCELNYKDITKFIASAYQNQLEVSDSEFVNTDEAIEMFKKDEEILKDECKFEIGNNSKDSVTSGFSPPSQNEITAPSWYLELHNSFLQNSGRHISIGTLFSARTETLGRLSEDPNRERPFFGTFVSTPVRKIPEDSIFSETAESVFEITEGQTTSDQKSQESSMCSESNYDETIYGSEQSALTNVRDMKYLSKNETELLRGSVLSQLLSEASTTQPLALADRILEACISENKAQSIKSNKNKSKDSRNVTNLCAKYLSSICGDRNESTGTFTVSSETSMQKELEGQFSVNSAIKNLPSNLNASSTESNSVKDDKEAKLCECSNCLILKQKHFPSTRPPSSCSNSCSTAVSFQNPHHAQYGCMKYLNHQEQFHHNLCFPQNSVQYGNYLHNGPCHNPSTQESLPTPMLSVAIPHSISQGPLTGCNPSCLPFSVQGAISHSFPVIQGPNELFFPEKISVGDSQYMTLTIQNIHTLQYFYHISYISGYINEESVSLEMTGVLFPCMFPRGNGNTTDIRVTLSPRYEGKVTVILQIAACLNPNEITTAAIGNSSLKTKIQYESLRPSISISSNGRENLDIGSVIAGSTVTEHITITNKCDAVVPLCVSLSNDLKDNRISFGLNQMKNQNFPTATGWKILSPKTMLYRLPSSKNEKSVSQLEIPIIFEAGNDNSDVNFTLTAAVQTSVISEPLGFLRISATVGKAELALTDTTQNRLLLCAEIGTVTSQSVTVKNICSFPVIYDLMIVDDETDAFSVSPATLNLKSMQSSTISISFSPTSALIVKGHFQAAAQPHGKVFSIAELIGNGKHTAESDLLSSNNFKTNAPTKKTPKEHKSGHHNSSNIIECNKKYLSWGGVDLGSTIIKSFSMRNSSNKSLQAKLFIKEKFQSSFKLLNDKNEQTTTFILGLTSKEQKSISVAFSPTRIAPSSAFLAIKPIMENDQKIFSMPLAGYGGTGKLNVAEVYEKEGVGHCLDVVVSRERRTFFSNLQVHNIGLRPVFVKVVVSSGGSDMNSSKAQVVINPTEFVLLDNEHKTLIASCTIEDFSALNVADSSIITLLYGDEIIRQQLRRSSGENSKYPHTSLYHGINFNIPFVGEERVPYDSTYVSKINISSIFASTLKKYLIHLNVVQQDASYSQMTFDALSVLDNTCSSTLTNSIMFRRATTGPRHDFSPPVKDFTVSTLNRLSMPSSPTFHVDMSSCTSKTEENITEKVDVSGYWTVKPEMLTIEATSKDNRILLINLSKQDLKFKIECAVDVISVSPVSGIVSAKGQIGLRISIIPYSYGKLCDDYKGYIKVICGGSEKSVFIKVLKDLKRLKESFNDTENTPSHNSQSIPSERSAADKTIICSTSPIFITNICEFPKEIILNATAPGKVSETTLTVQNQEKHSVEWDIHPFSMLFAERLEDTLYFANVLQILPSSGTLQMMEKTNIVIKFMPTSPDCFFRFFELSLNFSNGQKQNCNFKISGSSFCLTESAEMEKPPTVAQQSKKKSRTDIYVENEIYEFPNTTVGQNNTLFVTVKNPSSQDVKLNITKPQIPFIVHQSSVLVRSKKFLKIPVTFKPIKSMKVPSKLYEDVLELKSEDGYEFIIKLKGFCNKEN</sequence>
<evidence type="ECO:0000259" key="7">
    <source>
        <dbReference type="Pfam" id="PF22074"/>
    </source>
</evidence>
<dbReference type="InterPro" id="IPR054091">
    <property type="entry name" value="Cep192-like_D5"/>
</dbReference>
<dbReference type="OrthoDB" id="6429636at2759"/>
<dbReference type="GO" id="GO:0051298">
    <property type="term" value="P:centrosome duplication"/>
    <property type="evidence" value="ECO:0007669"/>
    <property type="project" value="InterPro"/>
</dbReference>
<dbReference type="InterPro" id="IPR054087">
    <property type="entry name" value="Cep192-like_D7"/>
</dbReference>
<dbReference type="InterPro" id="IPR054092">
    <property type="entry name" value="Cep192-like_D6"/>
</dbReference>
<dbReference type="Pfam" id="PF22066">
    <property type="entry name" value="Cep192_D8"/>
    <property type="match status" value="1"/>
</dbReference>
<proteinExistence type="predicted"/>
<evidence type="ECO:0000313" key="9">
    <source>
        <dbReference type="EMBL" id="GFY49807.1"/>
    </source>
</evidence>
<dbReference type="InterPro" id="IPR054090">
    <property type="entry name" value="Cep192_Spd-2-like_dom"/>
</dbReference>
<dbReference type="PANTHER" id="PTHR16029:SF11">
    <property type="entry name" value="CENTROSOMAL PROTEIN OF 192 KDA"/>
    <property type="match status" value="1"/>
</dbReference>
<dbReference type="GO" id="GO:0019901">
    <property type="term" value="F:protein kinase binding"/>
    <property type="evidence" value="ECO:0007669"/>
    <property type="project" value="TreeGrafter"/>
</dbReference>
<evidence type="ECO:0000259" key="6">
    <source>
        <dbReference type="Pfam" id="PF22073"/>
    </source>
</evidence>
<dbReference type="Gene3D" id="2.60.40.10">
    <property type="entry name" value="Immunoglobulins"/>
    <property type="match status" value="3"/>
</dbReference>
<feature type="region of interest" description="Disordered" evidence="1">
    <location>
        <begin position="232"/>
        <end position="258"/>
    </location>
</feature>
<feature type="domain" description="Cep192-like" evidence="5">
    <location>
        <begin position="1156"/>
        <end position="1240"/>
    </location>
</feature>
<feature type="domain" description="Cep192-like" evidence="7">
    <location>
        <begin position="1424"/>
        <end position="1566"/>
    </location>
</feature>
<feature type="region of interest" description="Disordered" evidence="1">
    <location>
        <begin position="136"/>
        <end position="187"/>
    </location>
</feature>
<feature type="compositionally biased region" description="Basic residues" evidence="1">
    <location>
        <begin position="1269"/>
        <end position="1278"/>
    </location>
</feature>
<dbReference type="InterPro" id="IPR054086">
    <property type="entry name" value="Cep192-like_D2"/>
</dbReference>